<dbReference type="Proteomes" id="UP000668068">
    <property type="component" value="Unassembled WGS sequence"/>
</dbReference>
<evidence type="ECO:0000313" key="1">
    <source>
        <dbReference type="EMBL" id="MBO3359538.1"/>
    </source>
</evidence>
<dbReference type="AlphaFoldDB" id="A0AAW4IY38"/>
<evidence type="ECO:0000313" key="2">
    <source>
        <dbReference type="Proteomes" id="UP000668068"/>
    </source>
</evidence>
<organism evidence="1 2">
    <name type="scientific">Clostridium perfringens</name>
    <dbReference type="NCBI Taxonomy" id="1502"/>
    <lineage>
        <taxon>Bacteria</taxon>
        <taxon>Bacillati</taxon>
        <taxon>Bacillota</taxon>
        <taxon>Clostridia</taxon>
        <taxon>Eubacteriales</taxon>
        <taxon>Clostridiaceae</taxon>
        <taxon>Clostridium</taxon>
    </lineage>
</organism>
<sequence>MDKILYGSWIKRDKPIGAKVNNNFLLQFKLQFELNPNDDIRNFYTVPISIDNSVKDYQFIYKEDL</sequence>
<accession>A0AAW4IY38</accession>
<protein>
    <submittedName>
        <fullName evidence="1">Uncharacterized protein</fullName>
    </submittedName>
</protein>
<reference evidence="1" key="1">
    <citation type="submission" date="2020-12" db="EMBL/GenBank/DDBJ databases">
        <title>Comparative genomics of Clostridium perfringens reveals patterns of host-associated phylogenetic clades and virulence factors.</title>
        <authorList>
            <person name="Smith A.H."/>
            <person name="Geier R."/>
        </authorList>
    </citation>
    <scope>NUCLEOTIDE SEQUENCE</scope>
    <source>
        <strain evidence="1">CHD30677R</strain>
    </source>
</reference>
<comment type="caution">
    <text evidence="1">The sequence shown here is derived from an EMBL/GenBank/DDBJ whole genome shotgun (WGS) entry which is preliminary data.</text>
</comment>
<name>A0AAW4IY38_CLOPF</name>
<dbReference type="EMBL" id="JAENQP010000007">
    <property type="protein sequence ID" value="MBO3359538.1"/>
    <property type="molecule type" value="Genomic_DNA"/>
</dbReference>
<gene>
    <name evidence="1" type="ORF">JJB47_12220</name>
</gene>
<dbReference type="RefSeq" id="WP_208340732.1">
    <property type="nucleotide sequence ID" value="NZ_JAENQO010000007.1"/>
</dbReference>
<proteinExistence type="predicted"/>